<feature type="compositionally biased region" description="Low complexity" evidence="4">
    <location>
        <begin position="37"/>
        <end position="52"/>
    </location>
</feature>
<feature type="region of interest" description="Disordered" evidence="4">
    <location>
        <begin position="242"/>
        <end position="265"/>
    </location>
</feature>
<evidence type="ECO:0000256" key="2">
    <source>
        <dbReference type="ARBA" id="ARBA00009057"/>
    </source>
</evidence>
<protein>
    <submittedName>
        <fullName evidence="6">Brevis radix-like domain-containing protein</fullName>
    </submittedName>
</protein>
<dbReference type="PROSITE" id="PS51514">
    <property type="entry name" value="BRX"/>
    <property type="match status" value="2"/>
</dbReference>
<evidence type="ECO:0000313" key="7">
    <source>
        <dbReference type="Proteomes" id="UP000243975"/>
    </source>
</evidence>
<evidence type="ECO:0000256" key="1">
    <source>
        <dbReference type="ARBA" id="ARBA00004123"/>
    </source>
</evidence>
<feature type="compositionally biased region" description="Low complexity" evidence="4">
    <location>
        <begin position="242"/>
        <end position="251"/>
    </location>
</feature>
<dbReference type="InterPro" id="IPR013591">
    <property type="entry name" value="Brevis_radix_dom"/>
</dbReference>
<sequence>MVIGNRKLETQWIEFKKEKMLTCITCSKQQMKDMALKASGSSKGKPPTGPSSFKRAHTDYDSMLSKGYMHSGGSSSSTAPWDFNANGGYEPPRQSGHLVLDDDDDPTEWMAQVEPGVQITFVSLPNGGNDLKRIRFNREMFDKWQAQRWWGENYDRIMELYNVQRFNCQALDTPSRSEDGVTSLPPFSIMIPEQVLDLDKEIYYRDSTYSRFGSVRDSPMMNPIRNNYYKPPEQINHYNASSMDASRTTTSSRDETSVSISNASDMDSEWIEEDEPGVYITIRQLVDGTRELRRVRFSREKFGEVHAKQWWEQNRERIQSQYL</sequence>
<dbReference type="PANTHER" id="PTHR46058">
    <property type="entry name" value="PROTEIN BREVIS RADIX-LIKE 1"/>
    <property type="match status" value="1"/>
</dbReference>
<accession>A0A103XFK9</accession>
<comment type="similarity">
    <text evidence="2">Belongs to the BRX family.</text>
</comment>
<dbReference type="AlphaFoldDB" id="A0A103XFK9"/>
<evidence type="ECO:0000313" key="6">
    <source>
        <dbReference type="EMBL" id="KVH89848.1"/>
    </source>
</evidence>
<dbReference type="GO" id="GO:0005634">
    <property type="term" value="C:nucleus"/>
    <property type="evidence" value="ECO:0007669"/>
    <property type="project" value="UniProtKB-SubCell"/>
</dbReference>
<evidence type="ECO:0000256" key="4">
    <source>
        <dbReference type="SAM" id="MobiDB-lite"/>
    </source>
</evidence>
<feature type="domain" description="BRX" evidence="5">
    <location>
        <begin position="268"/>
        <end position="323"/>
    </location>
</feature>
<proteinExistence type="inferred from homology"/>
<evidence type="ECO:0000256" key="3">
    <source>
        <dbReference type="ARBA" id="ARBA00023242"/>
    </source>
</evidence>
<keyword evidence="7" id="KW-1185">Reference proteome</keyword>
<reference evidence="6 7" key="1">
    <citation type="journal article" date="2016" name="Sci. Rep.">
        <title>The genome sequence of the outbreeding globe artichoke constructed de novo incorporating a phase-aware low-pass sequencing strategy of F1 progeny.</title>
        <authorList>
            <person name="Scaglione D."/>
            <person name="Reyes-Chin-Wo S."/>
            <person name="Acquadro A."/>
            <person name="Froenicke L."/>
            <person name="Portis E."/>
            <person name="Beitel C."/>
            <person name="Tirone M."/>
            <person name="Mauro R."/>
            <person name="Lo Monaco A."/>
            <person name="Mauromicale G."/>
            <person name="Faccioli P."/>
            <person name="Cattivelli L."/>
            <person name="Rieseberg L."/>
            <person name="Michelmore R."/>
            <person name="Lanteri S."/>
        </authorList>
    </citation>
    <scope>NUCLEOTIDE SEQUENCE [LARGE SCALE GENOMIC DNA]</scope>
    <source>
        <strain evidence="6">2C</strain>
    </source>
</reference>
<dbReference type="Gramene" id="KVH89848">
    <property type="protein sequence ID" value="KVH89848"/>
    <property type="gene ID" value="Ccrd_008150"/>
</dbReference>
<feature type="domain" description="BRX" evidence="5">
    <location>
        <begin position="107"/>
        <end position="162"/>
    </location>
</feature>
<evidence type="ECO:0000259" key="5">
    <source>
        <dbReference type="PROSITE" id="PS51514"/>
    </source>
</evidence>
<gene>
    <name evidence="6" type="ORF">Ccrd_008150</name>
</gene>
<dbReference type="EMBL" id="LEKV01005133">
    <property type="protein sequence ID" value="KVH89848.1"/>
    <property type="molecule type" value="Genomic_DNA"/>
</dbReference>
<dbReference type="PANTHER" id="PTHR46058:SF26">
    <property type="entry name" value="PROTEIN BREVIS RADIX-LIKE 1"/>
    <property type="match status" value="1"/>
</dbReference>
<feature type="region of interest" description="Disordered" evidence="4">
    <location>
        <begin position="35"/>
        <end position="56"/>
    </location>
</feature>
<dbReference type="OMA" id="FNCQALD"/>
<comment type="subcellular location">
    <subcellularLocation>
        <location evidence="1">Nucleus</location>
    </subcellularLocation>
</comment>
<dbReference type="InterPro" id="IPR044532">
    <property type="entry name" value="BRX-like"/>
</dbReference>
<comment type="caution">
    <text evidence="6">The sequence shown here is derived from an EMBL/GenBank/DDBJ whole genome shotgun (WGS) entry which is preliminary data.</text>
</comment>
<keyword evidence="3" id="KW-0539">Nucleus</keyword>
<feature type="region of interest" description="Disordered" evidence="4">
    <location>
        <begin position="76"/>
        <end position="101"/>
    </location>
</feature>
<name>A0A103XFK9_CYNCS</name>
<dbReference type="Pfam" id="PF08381">
    <property type="entry name" value="BRX"/>
    <property type="match status" value="2"/>
</dbReference>
<dbReference type="Proteomes" id="UP000243975">
    <property type="component" value="Unassembled WGS sequence"/>
</dbReference>
<dbReference type="STRING" id="59895.A0A103XFK9"/>
<organism evidence="6 7">
    <name type="scientific">Cynara cardunculus var. scolymus</name>
    <name type="common">Globe artichoke</name>
    <name type="synonym">Cynara scolymus</name>
    <dbReference type="NCBI Taxonomy" id="59895"/>
    <lineage>
        <taxon>Eukaryota</taxon>
        <taxon>Viridiplantae</taxon>
        <taxon>Streptophyta</taxon>
        <taxon>Embryophyta</taxon>
        <taxon>Tracheophyta</taxon>
        <taxon>Spermatophyta</taxon>
        <taxon>Magnoliopsida</taxon>
        <taxon>eudicotyledons</taxon>
        <taxon>Gunneridae</taxon>
        <taxon>Pentapetalae</taxon>
        <taxon>asterids</taxon>
        <taxon>campanulids</taxon>
        <taxon>Asterales</taxon>
        <taxon>Asteraceae</taxon>
        <taxon>Carduoideae</taxon>
        <taxon>Cardueae</taxon>
        <taxon>Carduinae</taxon>
        <taxon>Cynara</taxon>
    </lineage>
</organism>